<feature type="compositionally biased region" description="Polar residues" evidence="2">
    <location>
        <begin position="203"/>
        <end position="218"/>
    </location>
</feature>
<name>A0A5C3EJ64_9BASI</name>
<dbReference type="EMBL" id="OOIN01000034">
    <property type="protein sequence ID" value="SPO30608.1"/>
    <property type="molecule type" value="Genomic_DNA"/>
</dbReference>
<sequence>MPFSPKAHAGIFANSRRRKSLAQGEETETLASGPLPSGSVAALQPSASTSWIQPFALRASFSVEDDTYHPPGSLPSSRRPSAATIISTLLHGVGVGSAKDSTAVRLSQDGSGGGYTSGEDVASSASSGKAAQAQSNGAISTATAGLGHARRPSAMFKAWKARRTSNSTQGAPSTLLASPVTSNTGFAQGRRKSSALTRVLQPSLRTGSTTNFASSSNRVNEHTLSSSLPSEESDPRRRSLSIVCRGDRDSAEMERIPSLDQTPRHSSGVTAAMAIRDTWLYGAHQWTPDGRKGSVSTIATSPTYSSYAPPVGRKSISGPSAPIVAVGLDEEDQQIQHQQLQERLRQLRRKNGASSESNNDNRVNRGLMADSVSVVSLSLTEEIALYTSDVQAVEKIASNARRSANSSAGNASMTRGNSARGGNGAFVWNLPDWGAPLTTQRNGGVGGVPRLPELSPAPAVMIADPFSRITTQPQAWTLSGLAEREEEEGDAKSVSMQRVESGSLDPVLSPDPVSLPCLAHTPTSDVAASDGHSSAQLGGQVQWSQPKWNQASPFRPDAATLPPRSSHRPSFVATYNDDDQSPTAPNFPPPCNNQDVHRRATTYYDASPLPIVDELPTSPTSEFRPSTLPRCPHSPHSPKSPKSFGSSETNYEILARRRTSYSLPRPPLEYEPCSSNQSDIDKDDQNSQHIPTPSLISFELTDPSSSSPLSSNFAPETPNNIPTTFPEFQNHITLNPSKTPNITIQQSPHQSQGDDLHAQFCSVLLLDLGNGTAIPLSPSPATETPDPFTLLAH</sequence>
<evidence type="ECO:0000313" key="3">
    <source>
        <dbReference type="EMBL" id="SPO30608.1"/>
    </source>
</evidence>
<protein>
    <submittedName>
        <fullName evidence="3">Uncharacterized protein</fullName>
    </submittedName>
</protein>
<dbReference type="AlphaFoldDB" id="A0A5C3EJ64"/>
<feature type="region of interest" description="Disordered" evidence="2">
    <location>
        <begin position="159"/>
        <end position="251"/>
    </location>
</feature>
<evidence type="ECO:0000313" key="4">
    <source>
        <dbReference type="Proteomes" id="UP000324022"/>
    </source>
</evidence>
<feature type="region of interest" description="Disordered" evidence="2">
    <location>
        <begin position="104"/>
        <end position="136"/>
    </location>
</feature>
<reference evidence="3 4" key="1">
    <citation type="submission" date="2018-03" db="EMBL/GenBank/DDBJ databases">
        <authorList>
            <person name="Guldener U."/>
        </authorList>
    </citation>
    <scope>NUCLEOTIDE SEQUENCE [LARGE SCALE GENOMIC DNA]</scope>
    <source>
        <strain evidence="3 4">NBRC100155</strain>
    </source>
</reference>
<feature type="region of interest" description="Disordered" evidence="2">
    <location>
        <begin position="481"/>
        <end position="714"/>
    </location>
</feature>
<evidence type="ECO:0000256" key="1">
    <source>
        <dbReference type="SAM" id="Coils"/>
    </source>
</evidence>
<feature type="compositionally biased region" description="Polar residues" evidence="2">
    <location>
        <begin position="164"/>
        <end position="186"/>
    </location>
</feature>
<gene>
    <name evidence="3" type="ORF">UTRI_05225</name>
</gene>
<dbReference type="Proteomes" id="UP000324022">
    <property type="component" value="Unassembled WGS sequence"/>
</dbReference>
<evidence type="ECO:0000256" key="2">
    <source>
        <dbReference type="SAM" id="MobiDB-lite"/>
    </source>
</evidence>
<keyword evidence="4" id="KW-1185">Reference proteome</keyword>
<feature type="compositionally biased region" description="Polar residues" evidence="2">
    <location>
        <begin position="521"/>
        <end position="552"/>
    </location>
</feature>
<keyword evidence="1" id="KW-0175">Coiled coil</keyword>
<feature type="compositionally biased region" description="Low complexity" evidence="2">
    <location>
        <begin position="122"/>
        <end position="136"/>
    </location>
</feature>
<feature type="coiled-coil region" evidence="1">
    <location>
        <begin position="330"/>
        <end position="357"/>
    </location>
</feature>
<dbReference type="OrthoDB" id="2554011at2759"/>
<proteinExistence type="predicted"/>
<accession>A0A5C3EJ64</accession>
<feature type="region of interest" description="Disordered" evidence="2">
    <location>
        <begin position="1"/>
        <end position="38"/>
    </location>
</feature>
<organism evidence="3 4">
    <name type="scientific">Ustilago trichophora</name>
    <dbReference type="NCBI Taxonomy" id="86804"/>
    <lineage>
        <taxon>Eukaryota</taxon>
        <taxon>Fungi</taxon>
        <taxon>Dikarya</taxon>
        <taxon>Basidiomycota</taxon>
        <taxon>Ustilaginomycotina</taxon>
        <taxon>Ustilaginomycetes</taxon>
        <taxon>Ustilaginales</taxon>
        <taxon>Ustilaginaceae</taxon>
        <taxon>Ustilago</taxon>
    </lineage>
</organism>